<reference evidence="3" key="1">
    <citation type="journal article" date="2019" name="Int. J. Syst. Evol. Microbiol.">
        <title>The Global Catalogue of Microorganisms (GCM) 10K type strain sequencing project: providing services to taxonomists for standard genome sequencing and annotation.</title>
        <authorList>
            <consortium name="The Broad Institute Genomics Platform"/>
            <consortium name="The Broad Institute Genome Sequencing Center for Infectious Disease"/>
            <person name="Wu L."/>
            <person name="Ma J."/>
        </authorList>
    </citation>
    <scope>NUCLEOTIDE SEQUENCE [LARGE SCALE GENOMIC DNA]</scope>
    <source>
        <strain evidence="3">KCTC 22671</strain>
    </source>
</reference>
<feature type="domain" description="GSCFA" evidence="1">
    <location>
        <begin position="21"/>
        <end position="258"/>
    </location>
</feature>
<keyword evidence="2" id="KW-0378">Hydrolase</keyword>
<evidence type="ECO:0000259" key="1">
    <source>
        <dbReference type="Pfam" id="PF08885"/>
    </source>
</evidence>
<dbReference type="InterPro" id="IPR014982">
    <property type="entry name" value="GSCFA"/>
</dbReference>
<dbReference type="RefSeq" id="WP_379811285.1">
    <property type="nucleotide sequence ID" value="NZ_JBHUPC010000012.1"/>
</dbReference>
<protein>
    <submittedName>
        <fullName evidence="2">GSCFA domain-containing protein</fullName>
        <ecNumber evidence="2">3.1.-.-</ecNumber>
    </submittedName>
</protein>
<organism evidence="2 3">
    <name type="scientific">Flavobacterium chuncheonense</name>
    <dbReference type="NCBI Taxonomy" id="2026653"/>
    <lineage>
        <taxon>Bacteria</taxon>
        <taxon>Pseudomonadati</taxon>
        <taxon>Bacteroidota</taxon>
        <taxon>Flavobacteriia</taxon>
        <taxon>Flavobacteriales</taxon>
        <taxon>Flavobacteriaceae</taxon>
        <taxon>Flavobacterium</taxon>
    </lineage>
</organism>
<dbReference type="GO" id="GO:0016787">
    <property type="term" value="F:hydrolase activity"/>
    <property type="evidence" value="ECO:0007669"/>
    <property type="project" value="UniProtKB-KW"/>
</dbReference>
<name>A0ABW5YKX4_9FLAO</name>
<dbReference type="Gene3D" id="3.40.50.1110">
    <property type="entry name" value="SGNH hydrolase"/>
    <property type="match status" value="1"/>
</dbReference>
<comment type="caution">
    <text evidence="2">The sequence shown here is derived from an EMBL/GenBank/DDBJ whole genome shotgun (WGS) entry which is preliminary data.</text>
</comment>
<dbReference type="Pfam" id="PF08885">
    <property type="entry name" value="GSCFA"/>
    <property type="match status" value="1"/>
</dbReference>
<dbReference type="InterPro" id="IPR036514">
    <property type="entry name" value="SGNH_hydro_sf"/>
</dbReference>
<gene>
    <name evidence="2" type="ORF">ACFS5J_06655</name>
</gene>
<keyword evidence="3" id="KW-1185">Reference proteome</keyword>
<accession>A0ABW5YKX4</accession>
<dbReference type="EMBL" id="JBHUPC010000012">
    <property type="protein sequence ID" value="MFD2891691.1"/>
    <property type="molecule type" value="Genomic_DNA"/>
</dbReference>
<evidence type="ECO:0000313" key="3">
    <source>
        <dbReference type="Proteomes" id="UP001597534"/>
    </source>
</evidence>
<dbReference type="SUPFAM" id="SSF52266">
    <property type="entry name" value="SGNH hydrolase"/>
    <property type="match status" value="1"/>
</dbReference>
<evidence type="ECO:0000313" key="2">
    <source>
        <dbReference type="EMBL" id="MFD2891691.1"/>
    </source>
</evidence>
<dbReference type="EC" id="3.1.-.-" evidence="2"/>
<proteinExistence type="predicted"/>
<sequence>MKFRTEIPLVKSSFPMDYQSKILLMGSCFAENIGEKFQYFKFQSEINPFGIIFNSTSLLNLLRRSVQKRYFTAEDVFYHNDLWHCFEVHSELSNTNRDVFLENLNRLVDDVNTQAHTITHLQITLGTAWVYRAIASNEIVANCHKVPQKEFNKELLSVTSITDDLHEIIELLGTVNSKCKIIFTVSPVRHIKDGFVENTVSKAHLITAVNAVVREYNSKVEYFPSFEIMMDELRDYRFYAEDMLHPNQVAVDYIWSQFVQNYLSNSAFELMREVDAIQKGLAHRSFNEETESHQKFLKNLSNKILNLNKKLPHITF</sequence>
<dbReference type="Proteomes" id="UP001597534">
    <property type="component" value="Unassembled WGS sequence"/>
</dbReference>